<name>A0ABP9QQI2_9PSEU</name>
<sequence>MPNKCDPARFARTRASSAPSRRASGSCATSPMNLATIEAALGDTDTEPTIARSRPEISGSSHIAR</sequence>
<feature type="compositionally biased region" description="Low complexity" evidence="1">
    <location>
        <begin position="8"/>
        <end position="26"/>
    </location>
</feature>
<dbReference type="Proteomes" id="UP001428817">
    <property type="component" value="Unassembled WGS sequence"/>
</dbReference>
<evidence type="ECO:0000256" key="1">
    <source>
        <dbReference type="SAM" id="MobiDB-lite"/>
    </source>
</evidence>
<evidence type="ECO:0000313" key="3">
    <source>
        <dbReference type="Proteomes" id="UP001428817"/>
    </source>
</evidence>
<proteinExistence type="predicted"/>
<comment type="caution">
    <text evidence="2">The sequence shown here is derived from an EMBL/GenBank/DDBJ whole genome shotgun (WGS) entry which is preliminary data.</text>
</comment>
<reference evidence="3" key="1">
    <citation type="journal article" date="2019" name="Int. J. Syst. Evol. Microbiol.">
        <title>The Global Catalogue of Microorganisms (GCM) 10K type strain sequencing project: providing services to taxonomists for standard genome sequencing and annotation.</title>
        <authorList>
            <consortium name="The Broad Institute Genomics Platform"/>
            <consortium name="The Broad Institute Genome Sequencing Center for Infectious Disease"/>
            <person name="Wu L."/>
            <person name="Ma J."/>
        </authorList>
    </citation>
    <scope>NUCLEOTIDE SEQUENCE [LARGE SCALE GENOMIC DNA]</scope>
    <source>
        <strain evidence="3">JCM 18303</strain>
    </source>
</reference>
<accession>A0ABP9QQI2</accession>
<organism evidence="2 3">
    <name type="scientific">Pseudonocardia eucalypti</name>
    <dbReference type="NCBI Taxonomy" id="648755"/>
    <lineage>
        <taxon>Bacteria</taxon>
        <taxon>Bacillati</taxon>
        <taxon>Actinomycetota</taxon>
        <taxon>Actinomycetes</taxon>
        <taxon>Pseudonocardiales</taxon>
        <taxon>Pseudonocardiaceae</taxon>
        <taxon>Pseudonocardia</taxon>
    </lineage>
</organism>
<dbReference type="EMBL" id="BAABJP010000031">
    <property type="protein sequence ID" value="GAA5165681.1"/>
    <property type="molecule type" value="Genomic_DNA"/>
</dbReference>
<gene>
    <name evidence="2" type="ORF">GCM10023321_55990</name>
</gene>
<protein>
    <submittedName>
        <fullName evidence="2">Uncharacterized protein</fullName>
    </submittedName>
</protein>
<keyword evidence="3" id="KW-1185">Reference proteome</keyword>
<evidence type="ECO:0000313" key="2">
    <source>
        <dbReference type="EMBL" id="GAA5165681.1"/>
    </source>
</evidence>
<feature type="region of interest" description="Disordered" evidence="1">
    <location>
        <begin position="1"/>
        <end position="30"/>
    </location>
</feature>
<feature type="region of interest" description="Disordered" evidence="1">
    <location>
        <begin position="42"/>
        <end position="65"/>
    </location>
</feature>